<dbReference type="PANTHER" id="PTHR32071">
    <property type="entry name" value="TRANSCRIPTIONAL REGULATORY PROTEIN"/>
    <property type="match status" value="1"/>
</dbReference>
<dbReference type="PROSITE" id="PS00675">
    <property type="entry name" value="SIGMA54_INTERACT_1"/>
    <property type="match status" value="1"/>
</dbReference>
<dbReference type="InterPro" id="IPR011006">
    <property type="entry name" value="CheY-like_superfamily"/>
</dbReference>
<dbReference type="Pfam" id="PF00158">
    <property type="entry name" value="Sigma54_activat"/>
    <property type="match status" value="1"/>
</dbReference>
<dbReference type="InterPro" id="IPR025662">
    <property type="entry name" value="Sigma_54_int_dom_ATP-bd_1"/>
</dbReference>
<dbReference type="SUPFAM" id="SSF46689">
    <property type="entry name" value="Homeodomain-like"/>
    <property type="match status" value="1"/>
</dbReference>
<dbReference type="PROSITE" id="PS00688">
    <property type="entry name" value="SIGMA54_INTERACT_3"/>
    <property type="match status" value="1"/>
</dbReference>
<dbReference type="InterPro" id="IPR009057">
    <property type="entry name" value="Homeodomain-like_sf"/>
</dbReference>
<dbReference type="SMART" id="SM00382">
    <property type="entry name" value="AAA"/>
    <property type="match status" value="1"/>
</dbReference>
<dbReference type="InterPro" id="IPR025944">
    <property type="entry name" value="Sigma_54_int_dom_CS"/>
</dbReference>
<dbReference type="InterPro" id="IPR003593">
    <property type="entry name" value="AAA+_ATPase"/>
</dbReference>
<protein>
    <submittedName>
        <fullName evidence="9">Putative Two-component response regulator protein HoxA (HupR)-like transcriptional regulation of hydrogenase genes</fullName>
    </submittedName>
</protein>
<dbReference type="PANTHER" id="PTHR32071:SF117">
    <property type="entry name" value="PTS-DEPENDENT DIHYDROXYACETONE KINASE OPERON REGULATORY PROTEIN-RELATED"/>
    <property type="match status" value="1"/>
</dbReference>
<keyword evidence="2" id="KW-0067">ATP-binding</keyword>
<accession>A0A090DF84</accession>
<dbReference type="PROSITE" id="PS00676">
    <property type="entry name" value="SIGMA54_INTERACT_2"/>
    <property type="match status" value="1"/>
</dbReference>
<dbReference type="SUPFAM" id="SSF52172">
    <property type="entry name" value="CheY-like"/>
    <property type="match status" value="1"/>
</dbReference>
<dbReference type="GO" id="GO:0005524">
    <property type="term" value="F:ATP binding"/>
    <property type="evidence" value="ECO:0007669"/>
    <property type="project" value="UniProtKB-KW"/>
</dbReference>
<name>A0A090DF84_MESPL</name>
<dbReference type="InterPro" id="IPR002078">
    <property type="entry name" value="Sigma_54_int"/>
</dbReference>
<keyword evidence="3" id="KW-0902">Two-component regulatory system</keyword>
<dbReference type="Gene3D" id="3.40.50.2300">
    <property type="match status" value="1"/>
</dbReference>
<dbReference type="Gene3D" id="1.10.8.60">
    <property type="match status" value="1"/>
</dbReference>
<gene>
    <name evidence="9" type="ORF">MPL3356_150284</name>
</gene>
<dbReference type="SUPFAM" id="SSF52540">
    <property type="entry name" value="P-loop containing nucleoside triphosphate hydrolases"/>
    <property type="match status" value="1"/>
</dbReference>
<dbReference type="InterPro" id="IPR058031">
    <property type="entry name" value="AAA_lid_NorR"/>
</dbReference>
<dbReference type="EMBL" id="CCMZ01000007">
    <property type="protein sequence ID" value="CDX14279.1"/>
    <property type="molecule type" value="Genomic_DNA"/>
</dbReference>
<dbReference type="FunFam" id="3.40.50.300:FF:000006">
    <property type="entry name" value="DNA-binding transcriptional regulator NtrC"/>
    <property type="match status" value="1"/>
</dbReference>
<dbReference type="Gene3D" id="1.10.10.60">
    <property type="entry name" value="Homeodomain-like"/>
    <property type="match status" value="1"/>
</dbReference>
<dbReference type="GO" id="GO:0000160">
    <property type="term" value="P:phosphorelay signal transduction system"/>
    <property type="evidence" value="ECO:0007669"/>
    <property type="project" value="UniProtKB-KW"/>
</dbReference>
<dbReference type="PROSITE" id="PS50045">
    <property type="entry name" value="SIGMA54_INTERACT_4"/>
    <property type="match status" value="1"/>
</dbReference>
<keyword evidence="5" id="KW-0238">DNA-binding</keyword>
<dbReference type="GO" id="GO:0006355">
    <property type="term" value="P:regulation of DNA-templated transcription"/>
    <property type="evidence" value="ECO:0007669"/>
    <property type="project" value="InterPro"/>
</dbReference>
<dbReference type="Pfam" id="PF25601">
    <property type="entry name" value="AAA_lid_14"/>
    <property type="match status" value="1"/>
</dbReference>
<dbReference type="PRINTS" id="PR01590">
    <property type="entry name" value="HTHFIS"/>
</dbReference>
<evidence type="ECO:0000259" key="8">
    <source>
        <dbReference type="PROSITE" id="PS50045"/>
    </source>
</evidence>
<dbReference type="Gene3D" id="3.40.50.300">
    <property type="entry name" value="P-loop containing nucleotide triphosphate hydrolases"/>
    <property type="match status" value="1"/>
</dbReference>
<keyword evidence="1" id="KW-0547">Nucleotide-binding</keyword>
<keyword evidence="9" id="KW-0371">Homeobox</keyword>
<evidence type="ECO:0000256" key="2">
    <source>
        <dbReference type="ARBA" id="ARBA00022840"/>
    </source>
</evidence>
<keyword evidence="7" id="KW-0804">Transcription</keyword>
<evidence type="ECO:0000256" key="1">
    <source>
        <dbReference type="ARBA" id="ARBA00022741"/>
    </source>
</evidence>
<sequence length="482" mass="53497">MDHSGTVVIVARPGSDWSDSLEVLSERYAYRVLLVGSPAEALTAMSSIHVDLAVAEDRQDETVGLDFLTRLRVSHPEIMRVYVRRAPSSVSHHELSKAAIYQFLLTPLDPAQVGLVVERALEARELHRRHRILSREFKISGALMFGERRDPAFRPESHQFEKLVYASEKMAEMCDLARQAAATELPILIQGETGTGKELLARAIHYNSPRRASPLLVQNCGGMPDELLQSELFGHKRGAFTGAISDRLGLFRAADGGTVFLDEISDVSPSFQVSLLRFLQEGEVKPLGADKVIHCNVRIIAASNKLLQDLVAQGRFRQDLYFRLKGFEFEVPPLRERPDDIGPLAEFFAAKHADAMGRKVLGITANTLEKLALCGFPGNVRELENEIRRMVALTKDGEYITTRNMAPSLLAAASARKQGDGLRGFVPEGTTLKDQVESLEKQIVGRALIRNHWNQSRTASELGLSRVGLANKIKRYNLNENG</sequence>
<keyword evidence="4" id="KW-0805">Transcription regulation</keyword>
<evidence type="ECO:0000256" key="7">
    <source>
        <dbReference type="ARBA" id="ARBA00023163"/>
    </source>
</evidence>
<evidence type="ECO:0000256" key="3">
    <source>
        <dbReference type="ARBA" id="ARBA00023012"/>
    </source>
</evidence>
<dbReference type="Pfam" id="PF02954">
    <property type="entry name" value="HTH_8"/>
    <property type="match status" value="1"/>
</dbReference>
<dbReference type="InterPro" id="IPR027417">
    <property type="entry name" value="P-loop_NTPase"/>
</dbReference>
<keyword evidence="6" id="KW-0010">Activator</keyword>
<feature type="domain" description="Sigma-54 factor interaction" evidence="8">
    <location>
        <begin position="163"/>
        <end position="392"/>
    </location>
</feature>
<evidence type="ECO:0000313" key="10">
    <source>
        <dbReference type="Proteomes" id="UP000045285"/>
    </source>
</evidence>
<evidence type="ECO:0000313" key="9">
    <source>
        <dbReference type="EMBL" id="CDX14279.1"/>
    </source>
</evidence>
<dbReference type="InterPro" id="IPR025943">
    <property type="entry name" value="Sigma_54_int_dom_ATP-bd_2"/>
</dbReference>
<dbReference type="GO" id="GO:0043565">
    <property type="term" value="F:sequence-specific DNA binding"/>
    <property type="evidence" value="ECO:0007669"/>
    <property type="project" value="InterPro"/>
</dbReference>
<dbReference type="CDD" id="cd00009">
    <property type="entry name" value="AAA"/>
    <property type="match status" value="1"/>
</dbReference>
<evidence type="ECO:0000256" key="6">
    <source>
        <dbReference type="ARBA" id="ARBA00023159"/>
    </source>
</evidence>
<keyword evidence="10" id="KW-1185">Reference proteome</keyword>
<evidence type="ECO:0000256" key="5">
    <source>
        <dbReference type="ARBA" id="ARBA00023125"/>
    </source>
</evidence>
<dbReference type="Proteomes" id="UP000045285">
    <property type="component" value="Unassembled WGS sequence"/>
</dbReference>
<dbReference type="AlphaFoldDB" id="A0A090DF84"/>
<dbReference type="InterPro" id="IPR002197">
    <property type="entry name" value="HTH_Fis"/>
</dbReference>
<evidence type="ECO:0000256" key="4">
    <source>
        <dbReference type="ARBA" id="ARBA00023015"/>
    </source>
</evidence>
<reference evidence="10" key="1">
    <citation type="submission" date="2014-08" db="EMBL/GenBank/DDBJ databases">
        <authorList>
            <person name="Moulin L."/>
        </authorList>
    </citation>
    <scope>NUCLEOTIDE SEQUENCE [LARGE SCALE GENOMIC DNA]</scope>
</reference>
<organism evidence="9 10">
    <name type="scientific">Mesorhizobium plurifarium</name>
    <dbReference type="NCBI Taxonomy" id="69974"/>
    <lineage>
        <taxon>Bacteria</taxon>
        <taxon>Pseudomonadati</taxon>
        <taxon>Pseudomonadota</taxon>
        <taxon>Alphaproteobacteria</taxon>
        <taxon>Hyphomicrobiales</taxon>
        <taxon>Phyllobacteriaceae</taxon>
        <taxon>Mesorhizobium</taxon>
    </lineage>
</organism>
<proteinExistence type="predicted"/>